<keyword evidence="2" id="KW-1185">Reference proteome</keyword>
<dbReference type="Proteomes" id="UP000295142">
    <property type="component" value="Unassembled WGS sequence"/>
</dbReference>
<dbReference type="OrthoDB" id="7853187at2"/>
<dbReference type="EMBL" id="SLWW01000010">
    <property type="protein sequence ID" value="TCO70272.1"/>
    <property type="molecule type" value="Genomic_DNA"/>
</dbReference>
<name>A0A4R2KD91_9RHOB</name>
<evidence type="ECO:0000313" key="2">
    <source>
        <dbReference type="Proteomes" id="UP000295142"/>
    </source>
</evidence>
<dbReference type="AlphaFoldDB" id="A0A4R2KD91"/>
<evidence type="ECO:0000313" key="1">
    <source>
        <dbReference type="EMBL" id="TCO70272.1"/>
    </source>
</evidence>
<dbReference type="RefSeq" id="WP_132545472.1">
    <property type="nucleotide sequence ID" value="NZ_SLWW01000010.1"/>
</dbReference>
<comment type="caution">
    <text evidence="1">The sequence shown here is derived from an EMBL/GenBank/DDBJ whole genome shotgun (WGS) entry which is preliminary data.</text>
</comment>
<proteinExistence type="predicted"/>
<accession>A0A4R2KD91</accession>
<protein>
    <submittedName>
        <fullName evidence="1">Uncharacterized protein</fullName>
    </submittedName>
</protein>
<organism evidence="1 2">
    <name type="scientific">Rhodovulum euryhalinum</name>
    <dbReference type="NCBI Taxonomy" id="35805"/>
    <lineage>
        <taxon>Bacteria</taxon>
        <taxon>Pseudomonadati</taxon>
        <taxon>Pseudomonadota</taxon>
        <taxon>Alphaproteobacteria</taxon>
        <taxon>Rhodobacterales</taxon>
        <taxon>Paracoccaceae</taxon>
        <taxon>Rhodovulum</taxon>
    </lineage>
</organism>
<sequence length="129" mass="15055">MALKPLIWNGYAYTLSIRRHWNTFFGLATICEVKAPNMTKFLPEVAGYHITGLHELVVGAKDYFDTSDNWWSYSCRLCDQYCDFYVMERPREGNTFAEFHSTYINDRTAVQDFAKASRGYIGPDQWKLT</sequence>
<reference evidence="1 2" key="1">
    <citation type="submission" date="2019-03" db="EMBL/GenBank/DDBJ databases">
        <title>Genomic Encyclopedia of Type Strains, Phase IV (KMG-IV): sequencing the most valuable type-strain genomes for metagenomic binning, comparative biology and taxonomic classification.</title>
        <authorList>
            <person name="Goeker M."/>
        </authorList>
    </citation>
    <scope>NUCLEOTIDE SEQUENCE [LARGE SCALE GENOMIC DNA]</scope>
    <source>
        <strain evidence="1 2">DSM 4868</strain>
    </source>
</reference>
<gene>
    <name evidence="1" type="ORF">EV655_11037</name>
</gene>